<name>P91208_CAEEL</name>
<evidence type="ECO:0000256" key="2">
    <source>
        <dbReference type="SAM" id="SignalP"/>
    </source>
</evidence>
<dbReference type="PhylomeDB" id="P91208"/>
<dbReference type="Pfam" id="PF01549">
    <property type="entry name" value="ShK"/>
    <property type="match status" value="3"/>
</dbReference>
<evidence type="ECO:0000259" key="3">
    <source>
        <dbReference type="PROSITE" id="PS51670"/>
    </source>
</evidence>
<dbReference type="InParanoid" id="P91208"/>
<sequence>MYVVVSVLVVLLASSSLAQIQGELNCTAYNGTSFVYSASAVACSNVLSDQYCQVAYPSANSWLGYPEEGSSFQRPLLCFTTGTTSSSPTSKDAKTAAIAHCPKTCGLCCQTSTYSCQNAPFPRLNCASVTKAMCLSITWRQILAEDCPNFCGFCDLNGCIDLVTGCDSDVSICNAIGMQEFVNLNCRRTCGRCSVATPKPCSGR</sequence>
<reference evidence="4 5" key="1">
    <citation type="journal article" date="1998" name="Science">
        <title>Genome sequence of the nematode C. elegans: a platform for investigating biology.</title>
        <authorList>
            <consortium name="The C. elegans sequencing consortium"/>
            <person name="Sulson J.E."/>
            <person name="Waterston R."/>
        </authorList>
    </citation>
    <scope>NUCLEOTIDE SEQUENCE [LARGE SCALE GENOMIC DNA]</scope>
    <source>
        <strain evidence="4 5">Bristol N2</strain>
    </source>
</reference>
<evidence type="ECO:0000313" key="5">
    <source>
        <dbReference type="Proteomes" id="UP000001940"/>
    </source>
</evidence>
<keyword evidence="1" id="KW-1015">Disulfide bond</keyword>
<dbReference type="PIR" id="T28939">
    <property type="entry name" value="T28939"/>
</dbReference>
<dbReference type="PROSITE" id="PS51670">
    <property type="entry name" value="SHKT"/>
    <property type="match status" value="1"/>
</dbReference>
<gene>
    <name evidence="4" type="ORF">CELE_F07C4.6</name>
    <name evidence="4 6" type="ORF">F07C4.6</name>
</gene>
<dbReference type="GO" id="GO:0045087">
    <property type="term" value="P:innate immune response"/>
    <property type="evidence" value="ECO:0000318"/>
    <property type="project" value="GO_Central"/>
</dbReference>
<dbReference type="AlphaFoldDB" id="P91208"/>
<dbReference type="OMA" id="AIAHCPK"/>
<dbReference type="FunCoup" id="P91208">
    <property type="interactions" value="9"/>
</dbReference>
<organism evidence="4 5">
    <name type="scientific">Caenorhabditis elegans</name>
    <dbReference type="NCBI Taxonomy" id="6239"/>
    <lineage>
        <taxon>Eukaryota</taxon>
        <taxon>Metazoa</taxon>
        <taxon>Ecdysozoa</taxon>
        <taxon>Nematoda</taxon>
        <taxon>Chromadorea</taxon>
        <taxon>Rhabditida</taxon>
        <taxon>Rhabditina</taxon>
        <taxon>Rhabditomorpha</taxon>
        <taxon>Rhabditoidea</taxon>
        <taxon>Rhabditidae</taxon>
        <taxon>Peloderinae</taxon>
        <taxon>Caenorhabditis</taxon>
    </lineage>
</organism>
<dbReference type="PANTHER" id="PTHR21724:SF43">
    <property type="entry name" value="SHKT DOMAIN-CONTAINING PROTEIN"/>
    <property type="match status" value="1"/>
</dbReference>
<dbReference type="HOGENOM" id="CLU_098771_0_0_1"/>
<dbReference type="Bgee" id="WBGene00017200">
    <property type="expression patterns" value="Expressed in larva and 1 other cell type or tissue"/>
</dbReference>
<dbReference type="InterPro" id="IPR003582">
    <property type="entry name" value="ShKT_dom"/>
</dbReference>
<protein>
    <submittedName>
        <fullName evidence="4">ShKT domain-containing protein</fullName>
    </submittedName>
</protein>
<dbReference type="Gene3D" id="1.10.10.1940">
    <property type="match status" value="1"/>
</dbReference>
<accession>P91208</accession>
<dbReference type="PANTHER" id="PTHR21724">
    <property type="entry name" value="SHKT DOMAIN-CONTAINING PROTEIN"/>
    <property type="match status" value="1"/>
</dbReference>
<proteinExistence type="predicted"/>
<feature type="chain" id="PRO_5004161472" evidence="2">
    <location>
        <begin position="19"/>
        <end position="204"/>
    </location>
</feature>
<dbReference type="CTD" id="184131"/>
<dbReference type="WormBase" id="F07C4.6">
    <property type="protein sequence ID" value="CE09205"/>
    <property type="gene ID" value="WBGene00017200"/>
</dbReference>
<feature type="signal peptide" evidence="2">
    <location>
        <begin position="1"/>
        <end position="18"/>
    </location>
</feature>
<evidence type="ECO:0000313" key="4">
    <source>
        <dbReference type="EMBL" id="CCD64295.1"/>
    </source>
</evidence>
<dbReference type="PaxDb" id="6239-F07C4.6"/>
<keyword evidence="2" id="KW-0732">Signal</keyword>
<dbReference type="EMBL" id="BX284605">
    <property type="protein sequence ID" value="CCD64295.1"/>
    <property type="molecule type" value="Genomic_DNA"/>
</dbReference>
<dbReference type="RefSeq" id="NP_504971.1">
    <property type="nucleotide sequence ID" value="NM_072570.1"/>
</dbReference>
<dbReference type="Proteomes" id="UP000001940">
    <property type="component" value="Chromosome V"/>
</dbReference>
<dbReference type="SMART" id="SM00254">
    <property type="entry name" value="ShKT"/>
    <property type="match status" value="2"/>
</dbReference>
<dbReference type="AGR" id="WB:WBGene00017200"/>
<dbReference type="OrthoDB" id="5867083at2759"/>
<dbReference type="GeneID" id="184131"/>
<feature type="disulfide bond" evidence="1">
    <location>
        <begin position="159"/>
        <end position="193"/>
    </location>
</feature>
<comment type="caution">
    <text evidence="1">Lacks conserved residue(s) required for the propagation of feature annotation.</text>
</comment>
<dbReference type="UCSC" id="F07C4.6">
    <property type="organism name" value="c. elegans"/>
</dbReference>
<feature type="domain" description="ShKT" evidence="3">
    <location>
        <begin position="159"/>
        <end position="193"/>
    </location>
</feature>
<dbReference type="KEGG" id="cel:CELE_F07C4.6"/>
<evidence type="ECO:0000256" key="1">
    <source>
        <dbReference type="PROSITE-ProRule" id="PRU01005"/>
    </source>
</evidence>
<evidence type="ECO:0000313" key="6">
    <source>
        <dbReference type="WormBase" id="F07C4.6"/>
    </source>
</evidence>
<dbReference type="eggNOG" id="ENOG502THKD">
    <property type="taxonomic scope" value="Eukaryota"/>
</dbReference>
<keyword evidence="5" id="KW-1185">Reference proteome</keyword>